<comment type="caution">
    <text evidence="3">The sequence shown here is derived from an EMBL/GenBank/DDBJ whole genome shotgun (WGS) entry which is preliminary data.</text>
</comment>
<protein>
    <submittedName>
        <fullName evidence="3">Amylo-alpha-16-glucosidase</fullName>
    </submittedName>
</protein>
<dbReference type="Gene3D" id="1.50.10.10">
    <property type="match status" value="1"/>
</dbReference>
<organism evidence="3 4">
    <name type="scientific">Paraburkholderia hospita</name>
    <dbReference type="NCBI Taxonomy" id="169430"/>
    <lineage>
        <taxon>Bacteria</taxon>
        <taxon>Pseudomonadati</taxon>
        <taxon>Pseudomonadota</taxon>
        <taxon>Betaproteobacteria</taxon>
        <taxon>Burkholderiales</taxon>
        <taxon>Burkholderiaceae</taxon>
        <taxon>Paraburkholderia</taxon>
    </lineage>
</organism>
<dbReference type="InterPro" id="IPR032856">
    <property type="entry name" value="GDE_N_bis"/>
</dbReference>
<dbReference type="RefSeq" id="WP_009770954.1">
    <property type="nucleotide sequence ID" value="NZ_AKAU01000292.1"/>
</dbReference>
<dbReference type="InterPro" id="IPR012341">
    <property type="entry name" value="6hp_glycosidase-like_sf"/>
</dbReference>
<evidence type="ECO:0000259" key="1">
    <source>
        <dbReference type="Pfam" id="PF14742"/>
    </source>
</evidence>
<dbReference type="EMBL" id="AKAU01000292">
    <property type="protein sequence ID" value="EIM93812.1"/>
    <property type="molecule type" value="Genomic_DNA"/>
</dbReference>
<dbReference type="Pfam" id="PF22422">
    <property type="entry name" value="MGH1-like_GH"/>
    <property type="match status" value="1"/>
</dbReference>
<dbReference type="InterPro" id="IPR054491">
    <property type="entry name" value="MGH1-like_GH"/>
</dbReference>
<evidence type="ECO:0000313" key="4">
    <source>
        <dbReference type="Proteomes" id="UP000004980"/>
    </source>
</evidence>
<feature type="domain" description="Putative glycogen debranching enzyme N-terminal" evidence="1">
    <location>
        <begin position="14"/>
        <end position="204"/>
    </location>
</feature>
<feature type="domain" description="Mannosylglycerate hydrolase MGH1-like glycoside hydrolase" evidence="2">
    <location>
        <begin position="363"/>
        <end position="596"/>
    </location>
</feature>
<name>A0ABN0F5E1_9BURK</name>
<dbReference type="InterPro" id="IPR008928">
    <property type="entry name" value="6-hairpin_glycosidase_sf"/>
</dbReference>
<proteinExistence type="predicted"/>
<dbReference type="Proteomes" id="UP000004980">
    <property type="component" value="Unassembled WGS sequence"/>
</dbReference>
<evidence type="ECO:0000313" key="3">
    <source>
        <dbReference type="EMBL" id="EIM93812.1"/>
    </source>
</evidence>
<dbReference type="SUPFAM" id="SSF48208">
    <property type="entry name" value="Six-hairpin glycosidases"/>
    <property type="match status" value="1"/>
</dbReference>
<sequence length="745" mass="82567">MSLEIKVGPPQLAIHQGHAVLLTEPDGQIKGPTQKGLYFYDTRVVSNWTIYANGVSWDLLNGGTTTSFDARIFLANRALVTEAGPISPHTIGLMLGRQIAGGMHEDLDLVNYGRSTVRFNLEIAVRSDFADIFEVKSGHFIRRGHVTTKWSEQKQRLTTAYHNQDFSREVAITAHNSGSPAMYANGRLTFDVELTPGAQWHSCLTYDLSDGEQRYRAPHACTSEECDKSEDSKRLADWQGGVLKLESSNDGFRRLFRQATDDMAALRLPVRGAGHSQLVPAAGLPWFVALFGRDSLITSLQTSLVYSDFARGTLEVLGAWQATGCDDYRDAEPGKIMHELRLGELAKLKLIPHTPYYGTADATPLYLITLHTAWCCTGDRELLKRHLPTAERCLEWIDRYGDRDGDGFQEYATRSSAGLENQSWKDSGDALVYPDGTLVKGPKALCELQGYVYDAWLRMAQIYDALGAAARAAMLRAKAAALFTRFNEAFWDEETGFYAFALDGEKNKVLSVASNPGHCLWSGIVPPERAARVVARLMQPDMWSGWGIRTLSASHPAYNPYSYQNGAVWPHDNGLIAQGFRRYGYAAETGQIANDVCGAGCFFMLNQLPELYAGLHRAAANFPVQYPGANVPQAWAAGSVFSLLQAILGLQPDAPHKMLYVDPVLPPWLSDVTLRELRVGERTFDIRFWRTDGTTQFDVLRGDSASVAHREMTVWSDLLKRDVEDASLPVSGRAQAACRRRHSAS</sequence>
<keyword evidence="4" id="KW-1185">Reference proteome</keyword>
<evidence type="ECO:0000259" key="2">
    <source>
        <dbReference type="Pfam" id="PF22422"/>
    </source>
</evidence>
<dbReference type="Pfam" id="PF14742">
    <property type="entry name" value="GDE_N_bis"/>
    <property type="match status" value="1"/>
</dbReference>
<gene>
    <name evidence="3" type="ORF">WQE_47249</name>
</gene>
<accession>A0ABN0F5E1</accession>
<reference evidence="3 4" key="1">
    <citation type="journal article" date="2012" name="J. Bacteriol.">
        <title>Draft Genome Sequence of the Soil Bacterium Burkholderia terrae Strain BS001, Which Interacts with Fungal Surface Structures.</title>
        <authorList>
            <person name="Nazir R."/>
            <person name="Hansen M.A."/>
            <person name="Sorensen S."/>
            <person name="van Elsas J.D."/>
        </authorList>
    </citation>
    <scope>NUCLEOTIDE SEQUENCE [LARGE SCALE GENOMIC DNA]</scope>
    <source>
        <strain evidence="3 4">BS001</strain>
    </source>
</reference>